<evidence type="ECO:0000313" key="1">
    <source>
        <dbReference type="EMBL" id="GCE15838.1"/>
    </source>
</evidence>
<keyword evidence="2" id="KW-1185">Reference proteome</keyword>
<dbReference type="CDD" id="cd09766">
    <property type="entry name" value="Csx15_I-U"/>
    <property type="match status" value="1"/>
</dbReference>
<reference evidence="2" key="1">
    <citation type="submission" date="2018-12" db="EMBL/GenBank/DDBJ databases">
        <title>Tengunoibacter tsumagoiensis gen. nov., sp. nov., Dictyobacter kobayashii sp. nov., D. alpinus sp. nov., and D. joshuensis sp. nov. and description of Dictyobacteraceae fam. nov. within the order Ktedonobacterales isolated from Tengu-no-mugimeshi.</title>
        <authorList>
            <person name="Wang C.M."/>
            <person name="Zheng Y."/>
            <person name="Sakai Y."/>
            <person name="Toyoda A."/>
            <person name="Minakuchi Y."/>
            <person name="Abe K."/>
            <person name="Yokota A."/>
            <person name="Yabe S."/>
        </authorList>
    </citation>
    <scope>NUCLEOTIDE SEQUENCE [LARGE SCALE GENOMIC DNA]</scope>
    <source>
        <strain evidence="2">Uno3</strain>
    </source>
</reference>
<comment type="caution">
    <text evidence="1">The sequence shown here is derived from an EMBL/GenBank/DDBJ whole genome shotgun (WGS) entry which is preliminary data.</text>
</comment>
<dbReference type="EMBL" id="BIFR01000002">
    <property type="protein sequence ID" value="GCE15838.1"/>
    <property type="molecule type" value="Genomic_DNA"/>
</dbReference>
<dbReference type="Proteomes" id="UP000287352">
    <property type="component" value="Unassembled WGS sequence"/>
</dbReference>
<evidence type="ECO:0000313" key="2">
    <source>
        <dbReference type="Proteomes" id="UP000287352"/>
    </source>
</evidence>
<gene>
    <name evidence="1" type="ORF">KTT_56970</name>
</gene>
<name>A0A402A9R9_9CHLR</name>
<organism evidence="1 2">
    <name type="scientific">Tengunoibacter tsumagoiensis</name>
    <dbReference type="NCBI Taxonomy" id="2014871"/>
    <lineage>
        <taxon>Bacteria</taxon>
        <taxon>Bacillati</taxon>
        <taxon>Chloroflexota</taxon>
        <taxon>Ktedonobacteria</taxon>
        <taxon>Ktedonobacterales</taxon>
        <taxon>Dictyobacteraceae</taxon>
        <taxon>Tengunoibacter</taxon>
    </lineage>
</organism>
<dbReference type="RefSeq" id="WP_245994504.1">
    <property type="nucleotide sequence ID" value="NZ_BIFR01000002.1"/>
</dbReference>
<dbReference type="AlphaFoldDB" id="A0A402A9R9"/>
<proteinExistence type="predicted"/>
<protein>
    <submittedName>
        <fullName evidence="1">Uncharacterized protein</fullName>
    </submittedName>
</protein>
<accession>A0A402A9R9</accession>
<dbReference type="NCBIfam" id="NF040560">
    <property type="entry name" value="CAS_Csx15"/>
    <property type="match status" value="1"/>
</dbReference>
<sequence>MVYVLNFSHPLTESQKVQIQQLTGISDIDVKSIPVQIDQREALELQIAAILDAVQMSPEEWQTIPLLINPPGYAPAAFVLLAMLHGRIGHFPALIRMRPKEGAVTTFEVAEILNLQSIRERARLKRH</sequence>